<evidence type="ECO:0000313" key="5">
    <source>
        <dbReference type="Proteomes" id="UP000549343"/>
    </source>
</evidence>
<gene>
    <name evidence="4" type="ORF">F4557_004369</name>
    <name evidence="3" type="ORF">GCM10009546_37030</name>
</gene>
<keyword evidence="1" id="KW-1133">Transmembrane helix</keyword>
<dbReference type="Gene3D" id="3.90.420.10">
    <property type="entry name" value="Oxidoreductase, molybdopterin-binding domain"/>
    <property type="match status" value="1"/>
</dbReference>
<feature type="transmembrane region" description="Helical" evidence="1">
    <location>
        <begin position="25"/>
        <end position="49"/>
    </location>
</feature>
<comment type="caution">
    <text evidence="4">The sequence shown here is derived from an EMBL/GenBank/DDBJ whole genome shotgun (WGS) entry which is preliminary data.</text>
</comment>
<dbReference type="InterPro" id="IPR016174">
    <property type="entry name" value="Di-haem_cyt_TM"/>
</dbReference>
<evidence type="ECO:0000313" key="3">
    <source>
        <dbReference type="EMBL" id="GAA0570876.1"/>
    </source>
</evidence>
<feature type="transmembrane region" description="Helical" evidence="1">
    <location>
        <begin position="184"/>
        <end position="202"/>
    </location>
</feature>
<reference evidence="3" key="3">
    <citation type="submission" date="2023-12" db="EMBL/GenBank/DDBJ databases">
        <authorList>
            <person name="Sun Q."/>
            <person name="Inoue M."/>
        </authorList>
    </citation>
    <scope>NUCLEOTIDE SEQUENCE</scope>
    <source>
        <strain evidence="3">JCM 10667</strain>
    </source>
</reference>
<proteinExistence type="predicted"/>
<dbReference type="EMBL" id="BAAAHD010000032">
    <property type="protein sequence ID" value="GAA0570876.1"/>
    <property type="molecule type" value="Genomic_DNA"/>
</dbReference>
<dbReference type="EMBL" id="JACHMV010000001">
    <property type="protein sequence ID" value="MBB4775951.1"/>
    <property type="molecule type" value="Genomic_DNA"/>
</dbReference>
<dbReference type="InterPro" id="IPR008335">
    <property type="entry name" value="Mopterin_OxRdtase_euk"/>
</dbReference>
<dbReference type="Proteomes" id="UP000549343">
    <property type="component" value="Unassembled WGS sequence"/>
</dbReference>
<feature type="transmembrane region" description="Helical" evidence="1">
    <location>
        <begin position="144"/>
        <end position="163"/>
    </location>
</feature>
<protein>
    <submittedName>
        <fullName evidence="4">DMSO/TMAO reductase YedYZ molybdopterin-dependent catalytic subunit</fullName>
    </submittedName>
    <submittedName>
        <fullName evidence="3">Molybdopterin-dependent oxidoreductase</fullName>
    </submittedName>
</protein>
<keyword evidence="1" id="KW-0812">Transmembrane</keyword>
<evidence type="ECO:0000313" key="4">
    <source>
        <dbReference type="EMBL" id="MBB4775951.1"/>
    </source>
</evidence>
<evidence type="ECO:0000256" key="1">
    <source>
        <dbReference type="SAM" id="Phobius"/>
    </source>
</evidence>
<organism evidence="4 5">
    <name type="scientific">Actinomadura livida</name>
    <dbReference type="NCBI Taxonomy" id="79909"/>
    <lineage>
        <taxon>Bacteria</taxon>
        <taxon>Bacillati</taxon>
        <taxon>Actinomycetota</taxon>
        <taxon>Actinomycetes</taxon>
        <taxon>Streptosporangiales</taxon>
        <taxon>Thermomonosporaceae</taxon>
        <taxon>Actinomadura</taxon>
    </lineage>
</organism>
<dbReference type="PANTHER" id="PTHR43032">
    <property type="entry name" value="PROTEIN-METHIONINE-SULFOXIDE REDUCTASE"/>
    <property type="match status" value="1"/>
</dbReference>
<dbReference type="PANTHER" id="PTHR43032:SF2">
    <property type="entry name" value="BLL0505 PROTEIN"/>
    <property type="match status" value="1"/>
</dbReference>
<dbReference type="PRINTS" id="PR00407">
    <property type="entry name" value="EUMOPTERIN"/>
</dbReference>
<accession>A0A7W7IFB4</accession>
<dbReference type="InterPro" id="IPR036374">
    <property type="entry name" value="OxRdtase_Mopterin-bd_sf"/>
</dbReference>
<dbReference type="GO" id="GO:0016491">
    <property type="term" value="F:oxidoreductase activity"/>
    <property type="evidence" value="ECO:0007669"/>
    <property type="project" value="InterPro"/>
</dbReference>
<feature type="domain" description="Oxidoreductase molybdopterin-binding" evidence="2">
    <location>
        <begin position="244"/>
        <end position="376"/>
    </location>
</feature>
<feature type="transmembrane region" description="Helical" evidence="1">
    <location>
        <begin position="69"/>
        <end position="91"/>
    </location>
</feature>
<sequence>MVRRAEPLTPSYVPRFKSRLHDERVAAWLGIWLGVAFTSAFVTGLISHFMQQPPGWLMWPSRPVNLYRVTQGLHVIGGLATIPLLLAKMWTVYPRLFQWPPVRSVGHAVERALIFVLVGAALFQVVTGLLNISYWYAFPFFFTSAHYWTAYILVGALVIHVVNKWPKVHRTVMKHPEDGLNRRGFLLGVAAASGTVAVTMVGEAFSPLAKVALLAPRRPGVGPQGVPVNRSAYAAGVSLAAANDPAWRLQVTGRVQRELSFSLEELQALPSHSARLPIACVEGWSAGATWQGIRLRDLLHMAGVAEDARVRLISMEVRGIFRTSWVSSRHWHDPLTLLALSVNGETLDLDHGFPCRLIAPNRPGVHQTKWVRQVIVV</sequence>
<name>A0A7W7IFB4_9ACTN</name>
<dbReference type="SUPFAM" id="SSF56524">
    <property type="entry name" value="Oxidoreductase molybdopterin-binding domain"/>
    <property type="match status" value="1"/>
</dbReference>
<dbReference type="SUPFAM" id="SSF81342">
    <property type="entry name" value="Transmembrane di-heme cytochromes"/>
    <property type="match status" value="1"/>
</dbReference>
<dbReference type="GO" id="GO:0022904">
    <property type="term" value="P:respiratory electron transport chain"/>
    <property type="evidence" value="ECO:0007669"/>
    <property type="project" value="InterPro"/>
</dbReference>
<evidence type="ECO:0000313" key="6">
    <source>
        <dbReference type="Proteomes" id="UP001501427"/>
    </source>
</evidence>
<dbReference type="InterPro" id="IPR000572">
    <property type="entry name" value="OxRdtase_Mopterin-bd_dom"/>
</dbReference>
<dbReference type="Pfam" id="PF00174">
    <property type="entry name" value="Oxidored_molyb"/>
    <property type="match status" value="1"/>
</dbReference>
<keyword evidence="1" id="KW-0472">Membrane</keyword>
<dbReference type="Proteomes" id="UP001501427">
    <property type="component" value="Unassembled WGS sequence"/>
</dbReference>
<reference evidence="3 6" key="1">
    <citation type="journal article" date="2019" name="Int. J. Syst. Evol. Microbiol.">
        <title>The Global Catalogue of Microorganisms (GCM) 10K type strain sequencing project: providing services to taxonomists for standard genome sequencing and annotation.</title>
        <authorList>
            <consortium name="The Broad Institute Genomics Platform"/>
            <consortium name="The Broad Institute Genome Sequencing Center for Infectious Disease"/>
            <person name="Wu L."/>
            <person name="Ma J."/>
        </authorList>
    </citation>
    <scope>NUCLEOTIDE SEQUENCE [LARGE SCALE GENOMIC DNA]</scope>
    <source>
        <strain evidence="3 6">JCM 10667</strain>
    </source>
</reference>
<reference evidence="4 5" key="2">
    <citation type="submission" date="2020-08" db="EMBL/GenBank/DDBJ databases">
        <title>Sequencing the genomes of 1000 actinobacteria strains.</title>
        <authorList>
            <person name="Klenk H.-P."/>
        </authorList>
    </citation>
    <scope>NUCLEOTIDE SEQUENCE [LARGE SCALE GENOMIC DNA]</scope>
    <source>
        <strain evidence="4 5">DSM 44772</strain>
    </source>
</reference>
<dbReference type="RefSeq" id="WP_229808506.1">
    <property type="nucleotide sequence ID" value="NZ_BAAAHD010000032.1"/>
</dbReference>
<dbReference type="GO" id="GO:0016020">
    <property type="term" value="C:membrane"/>
    <property type="evidence" value="ECO:0007669"/>
    <property type="project" value="InterPro"/>
</dbReference>
<dbReference type="AlphaFoldDB" id="A0A7W7IFB4"/>
<keyword evidence="6" id="KW-1185">Reference proteome</keyword>
<dbReference type="CDD" id="cd00321">
    <property type="entry name" value="SO_family_Moco"/>
    <property type="match status" value="1"/>
</dbReference>
<feature type="transmembrane region" description="Helical" evidence="1">
    <location>
        <begin position="112"/>
        <end position="138"/>
    </location>
</feature>
<evidence type="ECO:0000259" key="2">
    <source>
        <dbReference type="Pfam" id="PF00174"/>
    </source>
</evidence>